<proteinExistence type="predicted"/>
<reference evidence="2" key="1">
    <citation type="journal article" date="2019" name="Int. J. Syst. Evol. Microbiol.">
        <title>The Global Catalogue of Microorganisms (GCM) 10K type strain sequencing project: providing services to taxonomists for standard genome sequencing and annotation.</title>
        <authorList>
            <consortium name="The Broad Institute Genomics Platform"/>
            <consortium name="The Broad Institute Genome Sequencing Center for Infectious Disease"/>
            <person name="Wu L."/>
            <person name="Ma J."/>
        </authorList>
    </citation>
    <scope>NUCLEOTIDE SEQUENCE [LARGE SCALE GENOMIC DNA]</scope>
    <source>
        <strain evidence="2">KCTC 33576</strain>
    </source>
</reference>
<organism evidence="1 2">
    <name type="scientific">Populibacterium corticicola</name>
    <dbReference type="NCBI Taxonomy" id="1812826"/>
    <lineage>
        <taxon>Bacteria</taxon>
        <taxon>Bacillati</taxon>
        <taxon>Actinomycetota</taxon>
        <taxon>Actinomycetes</taxon>
        <taxon>Micrococcales</taxon>
        <taxon>Jonesiaceae</taxon>
        <taxon>Populibacterium</taxon>
    </lineage>
</organism>
<keyword evidence="2" id="KW-1185">Reference proteome</keyword>
<evidence type="ECO:0000313" key="2">
    <source>
        <dbReference type="Proteomes" id="UP001597391"/>
    </source>
</evidence>
<dbReference type="Proteomes" id="UP001597391">
    <property type="component" value="Unassembled WGS sequence"/>
</dbReference>
<protein>
    <recommendedName>
        <fullName evidence="3">PD-(D/E)XK endonuclease-like domain-containing protein</fullName>
    </recommendedName>
</protein>
<dbReference type="EMBL" id="JBHUOP010000001">
    <property type="protein sequence ID" value="MFD2839354.1"/>
    <property type="molecule type" value="Genomic_DNA"/>
</dbReference>
<dbReference type="RefSeq" id="WP_377464809.1">
    <property type="nucleotide sequence ID" value="NZ_JBHUOP010000001.1"/>
</dbReference>
<evidence type="ECO:0000313" key="1">
    <source>
        <dbReference type="EMBL" id="MFD2839354.1"/>
    </source>
</evidence>
<comment type="caution">
    <text evidence="1">The sequence shown here is derived from an EMBL/GenBank/DDBJ whole genome shotgun (WGS) entry which is preliminary data.</text>
</comment>
<name>A0ABW5XD82_9MICO</name>
<sequence length="271" mass="30316">MSRTFTPEYIHRTHAPFLGLDPVASLKQARHVIEHAITHQPRSLQKRIGPSELGTPCDHCLAAKLAGWQQTERGVPWLPYIGTSVHEKLEAVFVERNFQLEAEGKPLRYLMEQKTMVGTVGGQEIWGSTDLVDLEAGMTVDWKIVGASTLKQAKSGPSPVYHAQADLYAKGWNDAGIRIDHVAIAYLPRNAVSLDQAVWWTAPHDRARAEHVLQRANNLALNLTVLESISIEARDTWITALTRDSHCYDCARFPDAPPARPRDTFFDLPTQ</sequence>
<accession>A0ABW5XD82</accession>
<gene>
    <name evidence="1" type="ORF">ACFSYH_02050</name>
</gene>
<evidence type="ECO:0008006" key="3">
    <source>
        <dbReference type="Google" id="ProtNLM"/>
    </source>
</evidence>